<feature type="transmembrane region" description="Helical" evidence="6">
    <location>
        <begin position="298"/>
        <end position="323"/>
    </location>
</feature>
<feature type="transmembrane region" description="Helical" evidence="6">
    <location>
        <begin position="196"/>
        <end position="215"/>
    </location>
</feature>
<dbReference type="Gene3D" id="1.20.1720.10">
    <property type="entry name" value="Multidrug resistance protein D"/>
    <property type="match status" value="2"/>
</dbReference>
<dbReference type="InterPro" id="IPR011701">
    <property type="entry name" value="MFS"/>
</dbReference>
<feature type="transmembrane region" description="Helical" evidence="6">
    <location>
        <begin position="75"/>
        <end position="92"/>
    </location>
</feature>
<evidence type="ECO:0000313" key="8">
    <source>
        <dbReference type="EMBL" id="MFI7586530.1"/>
    </source>
</evidence>
<feature type="transmembrane region" description="Helical" evidence="6">
    <location>
        <begin position="128"/>
        <end position="149"/>
    </location>
</feature>
<comment type="caution">
    <text evidence="8">The sequence shown here is derived from an EMBL/GenBank/DDBJ whole genome shotgun (WGS) entry which is preliminary data.</text>
</comment>
<organism evidence="8 9">
    <name type="scientific">Spongisporangium articulatum</name>
    <dbReference type="NCBI Taxonomy" id="3362603"/>
    <lineage>
        <taxon>Bacteria</taxon>
        <taxon>Bacillati</taxon>
        <taxon>Actinomycetota</taxon>
        <taxon>Actinomycetes</taxon>
        <taxon>Kineosporiales</taxon>
        <taxon>Kineosporiaceae</taxon>
        <taxon>Spongisporangium</taxon>
    </lineage>
</organism>
<sequence>MTAVVDNPVPVIDRPAGPDPAPSDAAAPPTGAVRWLGFGVVMTAMIMNILDGTILNVAAPSIQRDLGTSSSALEWIVAAYTLAIAVGLLTGGRLGDIHGRKPMLLIGLAGFVAASIGCALAPTAGALIAGRAVQGLAAALLVPQAFGLIRDLFGPQDIGKAFAAFGPVIGLSTVAGPVVAGLLMKFDPFGAEWRSLFLINVPFGLAALVVGARLLPNRAPRATDLRLDGLGTVLVAATSFLMIYPLVEGREKGWPAWIFGILLAAVPALAAFVLQQRRRVASGRSGLVEFSVLRKRSYVSGVVFTLMFFGSVVGFGLSAGLFLQVGAGLSPLRAALYLTSLMAGAFFGSGIGAWAVNAVGRPILHVGLGLMGVGLAVLLVSLHRLEATSVVHYVDLAPGLAVYGFGMGMIFVPLFSIIMGEIEDHEVGSAAGLLEVLQQLGASLGVAVLATLFFSRFALEDGGPQAAVAAGRHLAAAQATVLVSLVLLSVAFALGFLLPRRARMMEM</sequence>
<dbReference type="Proteomes" id="UP001612915">
    <property type="component" value="Unassembled WGS sequence"/>
</dbReference>
<dbReference type="InterPro" id="IPR020846">
    <property type="entry name" value="MFS_dom"/>
</dbReference>
<evidence type="ECO:0000259" key="7">
    <source>
        <dbReference type="PROSITE" id="PS50850"/>
    </source>
</evidence>
<gene>
    <name evidence="8" type="ORF">ACIB24_05590</name>
</gene>
<comment type="subcellular location">
    <subcellularLocation>
        <location evidence="1">Cell membrane</location>
        <topology evidence="1">Multi-pass membrane protein</topology>
    </subcellularLocation>
</comment>
<protein>
    <submittedName>
        <fullName evidence="8">MFS transporter</fullName>
    </submittedName>
</protein>
<evidence type="ECO:0000256" key="4">
    <source>
        <dbReference type="ARBA" id="ARBA00023136"/>
    </source>
</evidence>
<dbReference type="Pfam" id="PF07690">
    <property type="entry name" value="MFS_1"/>
    <property type="match status" value="1"/>
</dbReference>
<feature type="transmembrane region" description="Helical" evidence="6">
    <location>
        <begin position="440"/>
        <end position="459"/>
    </location>
</feature>
<evidence type="ECO:0000256" key="2">
    <source>
        <dbReference type="ARBA" id="ARBA00022692"/>
    </source>
</evidence>
<evidence type="ECO:0000256" key="5">
    <source>
        <dbReference type="SAM" id="MobiDB-lite"/>
    </source>
</evidence>
<evidence type="ECO:0000313" key="9">
    <source>
        <dbReference type="Proteomes" id="UP001612915"/>
    </source>
</evidence>
<dbReference type="PANTHER" id="PTHR42718:SF39">
    <property type="entry name" value="ACTINORHODIN TRANSPORTER-RELATED"/>
    <property type="match status" value="1"/>
</dbReference>
<dbReference type="InterPro" id="IPR036259">
    <property type="entry name" value="MFS_trans_sf"/>
</dbReference>
<feature type="transmembrane region" description="Helical" evidence="6">
    <location>
        <begin position="227"/>
        <end position="247"/>
    </location>
</feature>
<feature type="transmembrane region" description="Helical" evidence="6">
    <location>
        <begin position="479"/>
        <end position="498"/>
    </location>
</feature>
<dbReference type="EMBL" id="JBITLV010000001">
    <property type="protein sequence ID" value="MFI7586530.1"/>
    <property type="molecule type" value="Genomic_DNA"/>
</dbReference>
<keyword evidence="4 6" id="KW-0472">Membrane</keyword>
<feature type="transmembrane region" description="Helical" evidence="6">
    <location>
        <begin position="335"/>
        <end position="356"/>
    </location>
</feature>
<dbReference type="RefSeq" id="WP_398276334.1">
    <property type="nucleotide sequence ID" value="NZ_JBITLV010000001.1"/>
</dbReference>
<keyword evidence="3 6" id="KW-1133">Transmembrane helix</keyword>
<feature type="region of interest" description="Disordered" evidence="5">
    <location>
        <begin position="1"/>
        <end position="27"/>
    </location>
</feature>
<keyword evidence="2 6" id="KW-0812">Transmembrane</keyword>
<evidence type="ECO:0000256" key="6">
    <source>
        <dbReference type="SAM" id="Phobius"/>
    </source>
</evidence>
<feature type="transmembrane region" description="Helical" evidence="6">
    <location>
        <begin position="161"/>
        <end position="184"/>
    </location>
</feature>
<evidence type="ECO:0000256" key="3">
    <source>
        <dbReference type="ARBA" id="ARBA00022989"/>
    </source>
</evidence>
<feature type="transmembrane region" description="Helical" evidence="6">
    <location>
        <begin position="104"/>
        <end position="122"/>
    </location>
</feature>
<feature type="transmembrane region" description="Helical" evidence="6">
    <location>
        <begin position="253"/>
        <end position="274"/>
    </location>
</feature>
<feature type="transmembrane region" description="Helical" evidence="6">
    <location>
        <begin position="35"/>
        <end position="55"/>
    </location>
</feature>
<feature type="domain" description="Major facilitator superfamily (MFS) profile" evidence="7">
    <location>
        <begin position="37"/>
        <end position="503"/>
    </location>
</feature>
<feature type="transmembrane region" description="Helical" evidence="6">
    <location>
        <begin position="363"/>
        <end position="380"/>
    </location>
</feature>
<dbReference type="SUPFAM" id="SSF103473">
    <property type="entry name" value="MFS general substrate transporter"/>
    <property type="match status" value="1"/>
</dbReference>
<dbReference type="PROSITE" id="PS50850">
    <property type="entry name" value="MFS"/>
    <property type="match status" value="1"/>
</dbReference>
<name>A0ABW8AJK0_9ACTN</name>
<feature type="transmembrane region" description="Helical" evidence="6">
    <location>
        <begin position="400"/>
        <end position="419"/>
    </location>
</feature>
<proteinExistence type="predicted"/>
<dbReference type="CDD" id="cd17321">
    <property type="entry name" value="MFS_MMR_MDR_like"/>
    <property type="match status" value="1"/>
</dbReference>
<accession>A0ABW8AJK0</accession>
<dbReference type="PANTHER" id="PTHR42718">
    <property type="entry name" value="MAJOR FACILITATOR SUPERFAMILY MULTIDRUG TRANSPORTER MFSC"/>
    <property type="match status" value="1"/>
</dbReference>
<keyword evidence="9" id="KW-1185">Reference proteome</keyword>
<reference evidence="8 9" key="1">
    <citation type="submission" date="2024-10" db="EMBL/GenBank/DDBJ databases">
        <title>The Natural Products Discovery Center: Release of the First 8490 Sequenced Strains for Exploring Actinobacteria Biosynthetic Diversity.</title>
        <authorList>
            <person name="Kalkreuter E."/>
            <person name="Kautsar S.A."/>
            <person name="Yang D."/>
            <person name="Bader C.D."/>
            <person name="Teijaro C.N."/>
            <person name="Fluegel L."/>
            <person name="Davis C.M."/>
            <person name="Simpson J.R."/>
            <person name="Lauterbach L."/>
            <person name="Steele A.D."/>
            <person name="Gui C."/>
            <person name="Meng S."/>
            <person name="Li G."/>
            <person name="Viehrig K."/>
            <person name="Ye F."/>
            <person name="Su P."/>
            <person name="Kiefer A.F."/>
            <person name="Nichols A."/>
            <person name="Cepeda A.J."/>
            <person name="Yan W."/>
            <person name="Fan B."/>
            <person name="Jiang Y."/>
            <person name="Adhikari A."/>
            <person name="Zheng C.-J."/>
            <person name="Schuster L."/>
            <person name="Cowan T.M."/>
            <person name="Smanski M.J."/>
            <person name="Chevrette M.G."/>
            <person name="De Carvalho L.P.S."/>
            <person name="Shen B."/>
        </authorList>
    </citation>
    <scope>NUCLEOTIDE SEQUENCE [LARGE SCALE GENOMIC DNA]</scope>
    <source>
        <strain evidence="8 9">NPDC049639</strain>
    </source>
</reference>
<evidence type="ECO:0000256" key="1">
    <source>
        <dbReference type="ARBA" id="ARBA00004651"/>
    </source>
</evidence>